<feature type="compositionally biased region" description="Basic residues" evidence="1">
    <location>
        <begin position="302"/>
        <end position="313"/>
    </location>
</feature>
<organism evidence="2">
    <name type="scientific">uncultured Gemmatimonadaceae bacterium</name>
    <dbReference type="NCBI Taxonomy" id="246130"/>
    <lineage>
        <taxon>Bacteria</taxon>
        <taxon>Pseudomonadati</taxon>
        <taxon>Gemmatimonadota</taxon>
        <taxon>Gemmatimonadia</taxon>
        <taxon>Gemmatimonadales</taxon>
        <taxon>Gemmatimonadaceae</taxon>
        <taxon>environmental samples</taxon>
    </lineage>
</organism>
<sequence>DRAAREGPPRARAALRRADQPGPRHRRAVQGDLRTRDQEGAGAARRDRRQPLLRGVDPHADLVRVRREAPLRRHGERGVVGVERVEGRDARGHGAEPRGDADRHGRHPPRVERRGPLPRRADRVERDQRGRRHARAPHPGAPRPADAARPLQDARRAARLHLRGRAALAGRPVEHLGAPEARRRGRGVRPAVAAAGRDRGARRDRVRPHRRGDRVGGGAQRAAPAARADAGRLHPVAARVQPRVRHHARAARAGAARRSHPPPRADEPRRRDRLRRRGWAALRDPRPSDERRRRAHGGALPARRRPPRARRRREGGGGPM</sequence>
<dbReference type="GO" id="GO:0004070">
    <property type="term" value="F:aspartate carbamoyltransferase activity"/>
    <property type="evidence" value="ECO:0007669"/>
    <property type="project" value="UniProtKB-EC"/>
</dbReference>
<accession>A0A6J4MIH8</accession>
<feature type="non-terminal residue" evidence="2">
    <location>
        <position position="320"/>
    </location>
</feature>
<dbReference type="EC" id="2.1.3.2" evidence="2"/>
<feature type="compositionally biased region" description="Basic and acidic residues" evidence="1">
    <location>
        <begin position="283"/>
        <end position="292"/>
    </location>
</feature>
<keyword evidence="2" id="KW-0808">Transferase</keyword>
<feature type="non-terminal residue" evidence="2">
    <location>
        <position position="1"/>
    </location>
</feature>
<feature type="compositionally biased region" description="Basic residues" evidence="1">
    <location>
        <begin position="242"/>
        <end position="261"/>
    </location>
</feature>
<proteinExistence type="predicted"/>
<reference evidence="2" key="1">
    <citation type="submission" date="2020-02" db="EMBL/GenBank/DDBJ databases">
        <authorList>
            <person name="Meier V. D."/>
        </authorList>
    </citation>
    <scope>NUCLEOTIDE SEQUENCE</scope>
    <source>
        <strain evidence="2">AVDCRST_MAG11</strain>
    </source>
</reference>
<feature type="region of interest" description="Disordered" evidence="1">
    <location>
        <begin position="1"/>
        <end position="320"/>
    </location>
</feature>
<protein>
    <submittedName>
        <fullName evidence="2">Aspartate carbamoyltransferase</fullName>
        <ecNumber evidence="2">2.1.3.2</ecNumber>
    </submittedName>
</protein>
<dbReference type="AlphaFoldDB" id="A0A6J4MIH8"/>
<gene>
    <name evidence="2" type="ORF">AVDCRST_MAG11-4085</name>
</gene>
<dbReference type="EMBL" id="CADCTU010000870">
    <property type="protein sequence ID" value="CAA9360390.1"/>
    <property type="molecule type" value="Genomic_DNA"/>
</dbReference>
<name>A0A6J4MIH8_9BACT</name>
<evidence type="ECO:0000256" key="1">
    <source>
        <dbReference type="SAM" id="MobiDB-lite"/>
    </source>
</evidence>
<feature type="compositionally biased region" description="Basic and acidic residues" evidence="1">
    <location>
        <begin position="56"/>
        <end position="128"/>
    </location>
</feature>
<feature type="compositionally biased region" description="Low complexity" evidence="1">
    <location>
        <begin position="220"/>
        <end position="241"/>
    </location>
</feature>
<evidence type="ECO:0000313" key="2">
    <source>
        <dbReference type="EMBL" id="CAA9360390.1"/>
    </source>
</evidence>